<dbReference type="RefSeq" id="WP_034242139.1">
    <property type="nucleotide sequence ID" value="NZ_AQRA01000005.1"/>
</dbReference>
<protein>
    <submittedName>
        <fullName evidence="1">Uncharacterized protein</fullName>
    </submittedName>
</protein>
<dbReference type="EMBL" id="AQRA01000005">
    <property type="protein sequence ID" value="EZH73438.1"/>
    <property type="molecule type" value="Genomic_DNA"/>
</dbReference>
<comment type="caution">
    <text evidence="1">The sequence shown here is derived from an EMBL/GenBank/DDBJ whole genome shotgun (WGS) entry which is preliminary data.</text>
</comment>
<dbReference type="eggNOG" id="ENOG50300CI">
    <property type="taxonomic scope" value="Bacteria"/>
</dbReference>
<dbReference type="Proteomes" id="UP000023541">
    <property type="component" value="Unassembled WGS sequence"/>
</dbReference>
<sequence>MKLKLLTILLAISTILLGGLAYWYYLEANFSAKVIKDRELTITNYKKVVNAIGRSGGVHVNKLKTELKKEFDLNEKIGYSDHSKEYYYVLYPKKYEVNSREIWDFRGLELTLDEQKAFKTIHMYKP</sequence>
<evidence type="ECO:0000313" key="2">
    <source>
        <dbReference type="Proteomes" id="UP000023541"/>
    </source>
</evidence>
<name>A0A023BUF0_9FLAO</name>
<evidence type="ECO:0000313" key="1">
    <source>
        <dbReference type="EMBL" id="EZH73438.1"/>
    </source>
</evidence>
<dbReference type="AlphaFoldDB" id="A0A023BUF0"/>
<accession>A0A023BUF0</accession>
<proteinExistence type="predicted"/>
<keyword evidence="2" id="KW-1185">Reference proteome</keyword>
<dbReference type="STRING" id="1317122.ATO12_15980"/>
<dbReference type="OrthoDB" id="1163098at2"/>
<gene>
    <name evidence="1" type="ORF">ATO12_15980</name>
</gene>
<organism evidence="1 2">
    <name type="scientific">Aquimarina atlantica</name>
    <dbReference type="NCBI Taxonomy" id="1317122"/>
    <lineage>
        <taxon>Bacteria</taxon>
        <taxon>Pseudomonadati</taxon>
        <taxon>Bacteroidota</taxon>
        <taxon>Flavobacteriia</taxon>
        <taxon>Flavobacteriales</taxon>
        <taxon>Flavobacteriaceae</taxon>
        <taxon>Aquimarina</taxon>
    </lineage>
</organism>
<reference evidence="1 2" key="1">
    <citation type="submission" date="2014-04" db="EMBL/GenBank/DDBJ databases">
        <title>Aquimarina sp. 22II-S11-z7 Genome Sequencing.</title>
        <authorList>
            <person name="Lai Q."/>
        </authorList>
    </citation>
    <scope>NUCLEOTIDE SEQUENCE [LARGE SCALE GENOMIC DNA]</scope>
    <source>
        <strain evidence="1 2">22II-S11-z7</strain>
    </source>
</reference>